<dbReference type="EMBL" id="JAXCGZ010002738">
    <property type="protein sequence ID" value="KAK7083620.1"/>
    <property type="molecule type" value="Genomic_DNA"/>
</dbReference>
<reference evidence="1 2" key="1">
    <citation type="submission" date="2023-11" db="EMBL/GenBank/DDBJ databases">
        <title>Halocaridina rubra genome assembly.</title>
        <authorList>
            <person name="Smith C."/>
        </authorList>
    </citation>
    <scope>NUCLEOTIDE SEQUENCE [LARGE SCALE GENOMIC DNA]</scope>
    <source>
        <strain evidence="1">EP-1</strain>
        <tissue evidence="1">Whole</tissue>
    </source>
</reference>
<protein>
    <submittedName>
        <fullName evidence="1">Uncharacterized protein</fullName>
    </submittedName>
</protein>
<proteinExistence type="predicted"/>
<evidence type="ECO:0000313" key="2">
    <source>
        <dbReference type="Proteomes" id="UP001381693"/>
    </source>
</evidence>
<keyword evidence="2" id="KW-1185">Reference proteome</keyword>
<sequence>MRVYKKSCSYRCNRFPRKKQLFAKASFRYLDEKHRRSRAFIVRLLNKHCRKRVLLEEEDGLEELLT</sequence>
<evidence type="ECO:0000313" key="1">
    <source>
        <dbReference type="EMBL" id="KAK7083620.1"/>
    </source>
</evidence>
<name>A0AAN9AEM1_HALRR</name>
<gene>
    <name evidence="1" type="ORF">SK128_017092</name>
</gene>
<dbReference type="Proteomes" id="UP001381693">
    <property type="component" value="Unassembled WGS sequence"/>
</dbReference>
<accession>A0AAN9AEM1</accession>
<comment type="caution">
    <text evidence="1">The sequence shown here is derived from an EMBL/GenBank/DDBJ whole genome shotgun (WGS) entry which is preliminary data.</text>
</comment>
<organism evidence="1 2">
    <name type="scientific">Halocaridina rubra</name>
    <name type="common">Hawaiian red shrimp</name>
    <dbReference type="NCBI Taxonomy" id="373956"/>
    <lineage>
        <taxon>Eukaryota</taxon>
        <taxon>Metazoa</taxon>
        <taxon>Ecdysozoa</taxon>
        <taxon>Arthropoda</taxon>
        <taxon>Crustacea</taxon>
        <taxon>Multicrustacea</taxon>
        <taxon>Malacostraca</taxon>
        <taxon>Eumalacostraca</taxon>
        <taxon>Eucarida</taxon>
        <taxon>Decapoda</taxon>
        <taxon>Pleocyemata</taxon>
        <taxon>Caridea</taxon>
        <taxon>Atyoidea</taxon>
        <taxon>Atyidae</taxon>
        <taxon>Halocaridina</taxon>
    </lineage>
</organism>
<dbReference type="AlphaFoldDB" id="A0AAN9AEM1"/>